<proteinExistence type="predicted"/>
<dbReference type="GeneID" id="29124958"/>
<dbReference type="OrthoDB" id="19301at10239"/>
<keyword evidence="2" id="KW-1185">Reference proteome</keyword>
<name>A0A140XG28_9CAUD</name>
<dbReference type="RefSeq" id="YP_009300948.1">
    <property type="nucleotide sequence ID" value="NC_031228.1"/>
</dbReference>
<gene>
    <name evidence="1" type="ORF">BP12C_73</name>
</gene>
<protein>
    <submittedName>
        <fullName evidence="1">Uncharacterized protein</fullName>
    </submittedName>
</protein>
<organism evidence="1 2">
    <name type="scientific">Salmonella phage BP12C</name>
    <dbReference type="NCBI Taxonomy" id="1543203"/>
    <lineage>
        <taxon>Viruses</taxon>
        <taxon>Duplodnaviria</taxon>
        <taxon>Heunggongvirae</taxon>
        <taxon>Uroviricota</taxon>
        <taxon>Caudoviricetes</taxon>
        <taxon>Casjensviridae</taxon>
        <taxon>Chivirus</taxon>
        <taxon>Chivirus BP12C</taxon>
        <taxon>Salmonella virus BP12C</taxon>
    </lineage>
</organism>
<sequence>MRFPDWALNDDRMRVKFLMMQAALEVDPNARMAELAKAAKISYPTLLWAVQNNVTSSVAEKVCKAVPHCGIRPHWLTNPSWIKTDSETGEILE</sequence>
<dbReference type="KEGG" id="vg:29124958"/>
<evidence type="ECO:0000313" key="2">
    <source>
        <dbReference type="Proteomes" id="UP000203971"/>
    </source>
</evidence>
<accession>A0A140XG28</accession>
<dbReference type="Proteomes" id="UP000203971">
    <property type="component" value="Segment"/>
</dbReference>
<reference evidence="2" key="1">
    <citation type="submission" date="2014-08" db="EMBL/GenBank/DDBJ databases">
        <authorList>
            <person name="Mandeville R."/>
        </authorList>
    </citation>
    <scope>NUCLEOTIDE SEQUENCE [LARGE SCALE GENOMIC DNA]</scope>
</reference>
<dbReference type="EMBL" id="KM366098">
    <property type="protein sequence ID" value="AIT13798.1"/>
    <property type="molecule type" value="Genomic_DNA"/>
</dbReference>
<evidence type="ECO:0000313" key="1">
    <source>
        <dbReference type="EMBL" id="AIT13798.1"/>
    </source>
</evidence>